<evidence type="ECO:0000313" key="1">
    <source>
        <dbReference type="EMBL" id="QHK21301.1"/>
    </source>
</evidence>
<gene>
    <name evidence="1" type="ORF">GU243_18095</name>
</gene>
<accession>A0A6P1NWK9</accession>
<name>A0A6P1NWK9_9MICC</name>
<evidence type="ECO:0000313" key="2">
    <source>
        <dbReference type="Proteomes" id="UP000464186"/>
    </source>
</evidence>
<organism evidence="1 2">
    <name type="scientific">Pseudarthrobacter psychrotolerans</name>
    <dbReference type="NCBI Taxonomy" id="2697569"/>
    <lineage>
        <taxon>Bacteria</taxon>
        <taxon>Bacillati</taxon>
        <taxon>Actinomycetota</taxon>
        <taxon>Actinomycetes</taxon>
        <taxon>Micrococcales</taxon>
        <taxon>Micrococcaceae</taxon>
        <taxon>Pseudarthrobacter</taxon>
    </lineage>
</organism>
<proteinExistence type="predicted"/>
<protein>
    <submittedName>
        <fullName evidence="1">Uncharacterized protein</fullName>
    </submittedName>
</protein>
<reference evidence="1 2" key="1">
    <citation type="submission" date="2020-01" db="EMBL/GenBank/DDBJ databases">
        <title>Pseudarthrobacter psychrotolerans sp. nov., isolated from antarctic soil.</title>
        <authorList>
            <person name="Shin Y."/>
            <person name="Park W."/>
        </authorList>
    </citation>
    <scope>NUCLEOTIDE SEQUENCE [LARGE SCALE GENOMIC DNA]</scope>
    <source>
        <strain evidence="1 2">YJ56</strain>
    </source>
</reference>
<sequence length="71" mass="7493">MKRIALLNERQAAAASRSQAATGSHCPVSGLWSPASDPHTVLSFFEGHVFPAFDGAPTVWLRRTAGVASSN</sequence>
<dbReference type="KEGG" id="psey:GU243_18095"/>
<keyword evidence="2" id="KW-1185">Reference proteome</keyword>
<dbReference type="EMBL" id="CP047898">
    <property type="protein sequence ID" value="QHK21301.1"/>
    <property type="molecule type" value="Genomic_DNA"/>
</dbReference>
<dbReference type="Proteomes" id="UP000464186">
    <property type="component" value="Chromosome"/>
</dbReference>
<dbReference type="AlphaFoldDB" id="A0A6P1NWK9"/>